<protein>
    <recommendedName>
        <fullName evidence="4">DUF1772-domain-containing protein</fullName>
    </recommendedName>
</protein>
<dbReference type="PANTHER" id="PTHR36535">
    <property type="entry name" value="YALI0E30327P"/>
    <property type="match status" value="1"/>
</dbReference>
<reference evidence="2 3" key="1">
    <citation type="submission" date="2024-10" db="EMBL/GenBank/DDBJ databases">
        <authorList>
            <person name="Kim D."/>
        </authorList>
    </citation>
    <scope>NUCLEOTIDE SEQUENCE [LARGE SCALE GENOMIC DNA]</scope>
    <source>
        <strain evidence="2">BH-2024</strain>
    </source>
</reference>
<keyword evidence="1" id="KW-0812">Transmembrane</keyword>
<dbReference type="EMBL" id="JBICBT010000204">
    <property type="protein sequence ID" value="KAL3120896.1"/>
    <property type="molecule type" value="Genomic_DNA"/>
</dbReference>
<proteinExistence type="predicted"/>
<keyword evidence="1" id="KW-0472">Membrane</keyword>
<name>A0ABD2M0F8_9BILA</name>
<gene>
    <name evidence="2" type="ORF">niasHT_004527</name>
</gene>
<dbReference type="AlphaFoldDB" id="A0ABD2M0F8"/>
<dbReference type="PANTHER" id="PTHR36535:SF1">
    <property type="entry name" value="DUF1772 DOMAIN-CONTAINING PROTEIN"/>
    <property type="match status" value="1"/>
</dbReference>
<feature type="transmembrane region" description="Helical" evidence="1">
    <location>
        <begin position="74"/>
        <end position="94"/>
    </location>
</feature>
<dbReference type="Proteomes" id="UP001620626">
    <property type="component" value="Unassembled WGS sequence"/>
</dbReference>
<comment type="caution">
    <text evidence="2">The sequence shown here is derived from an EMBL/GenBank/DDBJ whole genome shotgun (WGS) entry which is preliminary data.</text>
</comment>
<feature type="transmembrane region" description="Helical" evidence="1">
    <location>
        <begin position="47"/>
        <end position="67"/>
    </location>
</feature>
<evidence type="ECO:0000313" key="3">
    <source>
        <dbReference type="Proteomes" id="UP001620626"/>
    </source>
</evidence>
<accession>A0ABD2M0F8</accession>
<evidence type="ECO:0000313" key="2">
    <source>
        <dbReference type="EMBL" id="KAL3120896.1"/>
    </source>
</evidence>
<evidence type="ECO:0008006" key="4">
    <source>
        <dbReference type="Google" id="ProtNLM"/>
    </source>
</evidence>
<sequence length="146" mass="15869">MRISSYCLASSAAFTGAALYVSLVDHPTRLQLDTAAALKQWKKSYSWSMPLQAGLALSSGILAFVNIVEAKEHVWTLGSALMLANWPLTLIFILPLQKRLMAVNEASADEKTRAGLERWGHLHGMCAALGLMATGVFLAGRLVIKR</sequence>
<dbReference type="InterPro" id="IPR013901">
    <property type="entry name" value="Anthrone_oxy"/>
</dbReference>
<organism evidence="2 3">
    <name type="scientific">Heterodera trifolii</name>
    <dbReference type="NCBI Taxonomy" id="157864"/>
    <lineage>
        <taxon>Eukaryota</taxon>
        <taxon>Metazoa</taxon>
        <taxon>Ecdysozoa</taxon>
        <taxon>Nematoda</taxon>
        <taxon>Chromadorea</taxon>
        <taxon>Rhabditida</taxon>
        <taxon>Tylenchina</taxon>
        <taxon>Tylenchomorpha</taxon>
        <taxon>Tylenchoidea</taxon>
        <taxon>Heteroderidae</taxon>
        <taxon>Heteroderinae</taxon>
        <taxon>Heterodera</taxon>
    </lineage>
</organism>
<keyword evidence="1" id="KW-1133">Transmembrane helix</keyword>
<dbReference type="Pfam" id="PF08592">
    <property type="entry name" value="Anthrone_oxy"/>
    <property type="match status" value="1"/>
</dbReference>
<evidence type="ECO:0000256" key="1">
    <source>
        <dbReference type="SAM" id="Phobius"/>
    </source>
</evidence>
<feature type="transmembrane region" description="Helical" evidence="1">
    <location>
        <begin position="122"/>
        <end position="144"/>
    </location>
</feature>
<keyword evidence="3" id="KW-1185">Reference proteome</keyword>